<keyword evidence="4" id="KW-0411">Iron-sulfur</keyword>
<dbReference type="InterPro" id="IPR033658">
    <property type="entry name" value="GRX_PICOT-like"/>
</dbReference>
<sequence length="225" mass="24598">MATPPNYHTVDSPAHFQALLSEDLTRLSLLNFWAPWAAPCKQMNEVVLETAKRYPSLLVLMIEAEDQPDISESFEIEAVPSLILLRGHTLLSRISGADAQGLQAALAAHLNGGAGTGSGKESPEEMNARLKALMNRSKVILFMKGNPDAPRCGFSRQTVEILRKQGVEFDHFDILSDDSVRSGLKVVNNWPTFPQLIVNGEFVGGLDIIKEMVSTGEFNELLAPA</sequence>
<dbReference type="OrthoDB" id="415696at2759"/>
<name>A0A167H1Z0_CALVF</name>
<dbReference type="InterPro" id="IPR002109">
    <property type="entry name" value="Glutaredoxin"/>
</dbReference>
<keyword evidence="8" id="KW-1185">Reference proteome</keyword>
<evidence type="ECO:0000259" key="6">
    <source>
        <dbReference type="PROSITE" id="PS51352"/>
    </source>
</evidence>
<dbReference type="EMBL" id="KV417328">
    <property type="protein sequence ID" value="KZO91148.1"/>
    <property type="molecule type" value="Genomic_DNA"/>
</dbReference>
<dbReference type="InterPro" id="IPR013766">
    <property type="entry name" value="Thioredoxin_domain"/>
</dbReference>
<dbReference type="SUPFAM" id="SSF52833">
    <property type="entry name" value="Thioredoxin-like"/>
    <property type="match status" value="2"/>
</dbReference>
<dbReference type="STRING" id="1330018.A0A167H1Z0"/>
<dbReference type="Pfam" id="PF00462">
    <property type="entry name" value="Glutaredoxin"/>
    <property type="match status" value="1"/>
</dbReference>
<evidence type="ECO:0000256" key="1">
    <source>
        <dbReference type="ARBA" id="ARBA00009630"/>
    </source>
</evidence>
<accession>A0A167H1Z0</accession>
<evidence type="ECO:0000256" key="3">
    <source>
        <dbReference type="ARBA" id="ARBA00023004"/>
    </source>
</evidence>
<dbReference type="Gene3D" id="3.40.30.10">
    <property type="entry name" value="Glutaredoxin"/>
    <property type="match status" value="2"/>
</dbReference>
<dbReference type="FunFam" id="3.40.30.10:FF:000092">
    <property type="entry name" value="Monothiol glutaredoxin"/>
    <property type="match status" value="1"/>
</dbReference>
<evidence type="ECO:0000256" key="4">
    <source>
        <dbReference type="ARBA" id="ARBA00023014"/>
    </source>
</evidence>
<dbReference type="CDD" id="cd03028">
    <property type="entry name" value="GRX_PICOT_like"/>
    <property type="match status" value="1"/>
</dbReference>
<gene>
    <name evidence="7" type="ORF">CALVIDRAFT_489532</name>
</gene>
<dbReference type="GO" id="GO:0015036">
    <property type="term" value="F:disulfide oxidoreductase activity"/>
    <property type="evidence" value="ECO:0007669"/>
    <property type="project" value="UniProtKB-ARBA"/>
</dbReference>
<keyword evidence="2" id="KW-0479">Metal-binding</keyword>
<dbReference type="InterPro" id="IPR036249">
    <property type="entry name" value="Thioredoxin-like_sf"/>
</dbReference>
<dbReference type="Proteomes" id="UP000076738">
    <property type="component" value="Unassembled WGS sequence"/>
</dbReference>
<feature type="domain" description="Thioredoxin" evidence="6">
    <location>
        <begin position="1"/>
        <end position="111"/>
    </location>
</feature>
<dbReference type="Pfam" id="PF00085">
    <property type="entry name" value="Thioredoxin"/>
    <property type="match status" value="1"/>
</dbReference>
<comment type="function">
    <text evidence="5">Monothiol glutaredoxin involved in the biogenesis of iron-sulfur clusters. Binds one iron-sulfur cluster per dimer. The iron-sulfur cluster is bound between subunits, and is complexed by a bound glutathione and a cysteine residue from each subunit.</text>
</comment>
<reference evidence="7 8" key="1">
    <citation type="journal article" date="2016" name="Mol. Biol. Evol.">
        <title>Comparative Genomics of Early-Diverging Mushroom-Forming Fungi Provides Insights into the Origins of Lignocellulose Decay Capabilities.</title>
        <authorList>
            <person name="Nagy L.G."/>
            <person name="Riley R."/>
            <person name="Tritt A."/>
            <person name="Adam C."/>
            <person name="Daum C."/>
            <person name="Floudas D."/>
            <person name="Sun H."/>
            <person name="Yadav J.S."/>
            <person name="Pangilinan J."/>
            <person name="Larsson K.H."/>
            <person name="Matsuura K."/>
            <person name="Barry K."/>
            <person name="Labutti K."/>
            <person name="Kuo R."/>
            <person name="Ohm R.A."/>
            <person name="Bhattacharya S.S."/>
            <person name="Shirouzu T."/>
            <person name="Yoshinaga Y."/>
            <person name="Martin F.M."/>
            <person name="Grigoriev I.V."/>
            <person name="Hibbett D.S."/>
        </authorList>
    </citation>
    <scope>NUCLEOTIDE SEQUENCE [LARGE SCALE GENOMIC DNA]</scope>
    <source>
        <strain evidence="7 8">TUFC12733</strain>
    </source>
</reference>
<dbReference type="GO" id="GO:0005634">
    <property type="term" value="C:nucleus"/>
    <property type="evidence" value="ECO:0007669"/>
    <property type="project" value="TreeGrafter"/>
</dbReference>
<dbReference type="FunFam" id="3.40.30.10:FF:000012">
    <property type="entry name" value="Monothiol glutaredoxin"/>
    <property type="match status" value="1"/>
</dbReference>
<proteinExistence type="inferred from homology"/>
<dbReference type="InterPro" id="IPR004480">
    <property type="entry name" value="Monothiol_GRX-rel"/>
</dbReference>
<dbReference type="PANTHER" id="PTHR10293">
    <property type="entry name" value="GLUTAREDOXIN FAMILY MEMBER"/>
    <property type="match status" value="1"/>
</dbReference>
<comment type="similarity">
    <text evidence="1">Belongs to the glutaredoxin family. Monothiol subfamily.</text>
</comment>
<evidence type="ECO:0000313" key="8">
    <source>
        <dbReference type="Proteomes" id="UP000076738"/>
    </source>
</evidence>
<dbReference type="PROSITE" id="PS51354">
    <property type="entry name" value="GLUTAREDOXIN_2"/>
    <property type="match status" value="1"/>
</dbReference>
<evidence type="ECO:0000256" key="5">
    <source>
        <dbReference type="ARBA" id="ARBA00055846"/>
    </source>
</evidence>
<organism evidence="7 8">
    <name type="scientific">Calocera viscosa (strain TUFC12733)</name>
    <dbReference type="NCBI Taxonomy" id="1330018"/>
    <lineage>
        <taxon>Eukaryota</taxon>
        <taxon>Fungi</taxon>
        <taxon>Dikarya</taxon>
        <taxon>Basidiomycota</taxon>
        <taxon>Agaricomycotina</taxon>
        <taxon>Dacrymycetes</taxon>
        <taxon>Dacrymycetales</taxon>
        <taxon>Dacrymycetaceae</taxon>
        <taxon>Calocera</taxon>
    </lineage>
</organism>
<evidence type="ECO:0000313" key="7">
    <source>
        <dbReference type="EMBL" id="KZO91148.1"/>
    </source>
</evidence>
<dbReference type="GO" id="GO:0051537">
    <property type="term" value="F:2 iron, 2 sulfur cluster binding"/>
    <property type="evidence" value="ECO:0007669"/>
    <property type="project" value="TreeGrafter"/>
</dbReference>
<keyword evidence="3" id="KW-0408">Iron</keyword>
<protein>
    <submittedName>
        <fullName evidence="7">Glutaredoxin</fullName>
    </submittedName>
</protein>
<dbReference type="CDD" id="cd02984">
    <property type="entry name" value="TRX_PICOT"/>
    <property type="match status" value="1"/>
</dbReference>
<evidence type="ECO:0000256" key="2">
    <source>
        <dbReference type="ARBA" id="ARBA00022723"/>
    </source>
</evidence>
<dbReference type="GO" id="GO:0005829">
    <property type="term" value="C:cytosol"/>
    <property type="evidence" value="ECO:0007669"/>
    <property type="project" value="TreeGrafter"/>
</dbReference>
<dbReference type="GO" id="GO:0046872">
    <property type="term" value="F:metal ion binding"/>
    <property type="evidence" value="ECO:0007669"/>
    <property type="project" value="UniProtKB-KW"/>
</dbReference>
<dbReference type="PROSITE" id="PS51352">
    <property type="entry name" value="THIOREDOXIN_2"/>
    <property type="match status" value="1"/>
</dbReference>
<dbReference type="GO" id="GO:0006879">
    <property type="term" value="P:intracellular iron ion homeostasis"/>
    <property type="evidence" value="ECO:0007669"/>
    <property type="project" value="TreeGrafter"/>
</dbReference>
<dbReference type="PANTHER" id="PTHR10293:SF73">
    <property type="entry name" value="GLUTAREDOXIN-3"/>
    <property type="match status" value="1"/>
</dbReference>
<dbReference type="AlphaFoldDB" id="A0A167H1Z0"/>